<feature type="compositionally biased region" description="Basic and acidic residues" evidence="1">
    <location>
        <begin position="175"/>
        <end position="203"/>
    </location>
</feature>
<comment type="caution">
    <text evidence="2">The sequence shown here is derived from an EMBL/GenBank/DDBJ whole genome shotgun (WGS) entry which is preliminary data.</text>
</comment>
<proteinExistence type="predicted"/>
<dbReference type="PANTHER" id="PTHR33318">
    <property type="entry name" value="ASPARTYL/GLUTAMYL-TRNA(ASN/GLN) AMIDOTRANSFERASE SUBUNIT"/>
    <property type="match status" value="1"/>
</dbReference>
<accession>A0AAV7DSD8</accession>
<feature type="region of interest" description="Disordered" evidence="1">
    <location>
        <begin position="396"/>
        <end position="421"/>
    </location>
</feature>
<feature type="region of interest" description="Disordered" evidence="1">
    <location>
        <begin position="490"/>
        <end position="517"/>
    </location>
</feature>
<dbReference type="GO" id="GO:0007142">
    <property type="term" value="P:male meiosis II"/>
    <property type="evidence" value="ECO:0007669"/>
    <property type="project" value="InterPro"/>
</dbReference>
<reference evidence="2 3" key="1">
    <citation type="submission" date="2021-07" db="EMBL/GenBank/DDBJ databases">
        <title>The Aristolochia fimbriata genome: insights into angiosperm evolution, floral development and chemical biosynthesis.</title>
        <authorList>
            <person name="Jiao Y."/>
        </authorList>
    </citation>
    <scope>NUCLEOTIDE SEQUENCE [LARGE SCALE GENOMIC DNA]</scope>
    <source>
        <strain evidence="2">IBCAS-2021</strain>
        <tissue evidence="2">Leaf</tissue>
    </source>
</reference>
<feature type="compositionally biased region" description="Basic and acidic residues" evidence="1">
    <location>
        <begin position="268"/>
        <end position="277"/>
    </location>
</feature>
<dbReference type="PANTHER" id="PTHR33318:SF5">
    <property type="entry name" value="OS06G0670100 PROTEIN"/>
    <property type="match status" value="1"/>
</dbReference>
<dbReference type="EMBL" id="JAINDJ010000008">
    <property type="protein sequence ID" value="KAG9439478.1"/>
    <property type="molecule type" value="Genomic_DNA"/>
</dbReference>
<evidence type="ECO:0000313" key="2">
    <source>
        <dbReference type="EMBL" id="KAG9439478.1"/>
    </source>
</evidence>
<feature type="region of interest" description="Disordered" evidence="1">
    <location>
        <begin position="153"/>
        <end position="203"/>
    </location>
</feature>
<evidence type="ECO:0008006" key="4">
    <source>
        <dbReference type="Google" id="ProtNLM"/>
    </source>
</evidence>
<dbReference type="AlphaFoldDB" id="A0AAV7DSD8"/>
<feature type="region of interest" description="Disordered" evidence="1">
    <location>
        <begin position="436"/>
        <end position="458"/>
    </location>
</feature>
<evidence type="ECO:0000256" key="1">
    <source>
        <dbReference type="SAM" id="MobiDB-lite"/>
    </source>
</evidence>
<keyword evidence="3" id="KW-1185">Reference proteome</keyword>
<evidence type="ECO:0000313" key="3">
    <source>
        <dbReference type="Proteomes" id="UP000825729"/>
    </source>
</evidence>
<gene>
    <name evidence="2" type="ORF">H6P81_019643</name>
</gene>
<feature type="region of interest" description="Disordered" evidence="1">
    <location>
        <begin position="253"/>
        <end position="279"/>
    </location>
</feature>
<dbReference type="Proteomes" id="UP000825729">
    <property type="component" value="Unassembled WGS sequence"/>
</dbReference>
<organism evidence="2 3">
    <name type="scientific">Aristolochia fimbriata</name>
    <name type="common">White veined hardy Dutchman's pipe vine</name>
    <dbReference type="NCBI Taxonomy" id="158543"/>
    <lineage>
        <taxon>Eukaryota</taxon>
        <taxon>Viridiplantae</taxon>
        <taxon>Streptophyta</taxon>
        <taxon>Embryophyta</taxon>
        <taxon>Tracheophyta</taxon>
        <taxon>Spermatophyta</taxon>
        <taxon>Magnoliopsida</taxon>
        <taxon>Magnoliidae</taxon>
        <taxon>Piperales</taxon>
        <taxon>Aristolochiaceae</taxon>
        <taxon>Aristolochia</taxon>
    </lineage>
</organism>
<dbReference type="InterPro" id="IPR039300">
    <property type="entry name" value="JASON"/>
</dbReference>
<sequence>MHRDQVKILGHLLLDIFGCMGCFFGCFRVRDGDRRQPPLVSDHLSSKAKDPLASKNRLASLLLEDQGSIVEHRKSHDLHTVMINEGQSFDEQELKDEAKFLKSCGTILQTPAEIRKQSVMEKLEVGDDGLSKFHSWLPGTACKKLNWDELQSQGSHSPYKLQEKQNEASVQEKPASPEEKSRSMPELQKIESCRGDSPSRSELKCPQVDIQHGKNNEFISSEPPASRTQCKIKSVRFEDDDINSMDFVSTRDTPFRNEAQGTESKTPGTDDGKHEQVGPRYSPYPTPLRLTDDMQTPGTVYPVKTVNSAMGKNPRVRSVYVYPVLNPVENISQWTALKEDSDTFNQVHSSGEIPNLNNLSTCKDREQAAECLAIPDHQSLLPVEASLSHWVKPLSKEDGSTNLASPKGTSDSGRSPNTDRPIIGLVATHWNDEELEQLPPKEWDGNGIPNSTTKYKEDQKVNWHATPFEERLEKALSDERLLPRKLHTGRPIHFEESEESDTATSFLSTPPRRTVHN</sequence>
<protein>
    <recommendedName>
        <fullName evidence="4">Protein JASON</fullName>
    </recommendedName>
</protein>
<name>A0AAV7DSD8_ARIFI</name>
<feature type="compositionally biased region" description="Polar residues" evidence="1">
    <location>
        <begin position="400"/>
        <end position="418"/>
    </location>
</feature>